<organism evidence="3 4">
    <name type="scientific">Zoarces viviparus</name>
    <name type="common">Viviparous eelpout</name>
    <name type="synonym">Blennius viviparus</name>
    <dbReference type="NCBI Taxonomy" id="48416"/>
    <lineage>
        <taxon>Eukaryota</taxon>
        <taxon>Metazoa</taxon>
        <taxon>Chordata</taxon>
        <taxon>Craniata</taxon>
        <taxon>Vertebrata</taxon>
        <taxon>Euteleostomi</taxon>
        <taxon>Actinopterygii</taxon>
        <taxon>Neopterygii</taxon>
        <taxon>Teleostei</taxon>
        <taxon>Neoteleostei</taxon>
        <taxon>Acanthomorphata</taxon>
        <taxon>Eupercaria</taxon>
        <taxon>Perciformes</taxon>
        <taxon>Cottioidei</taxon>
        <taxon>Zoarcales</taxon>
        <taxon>Zoarcidae</taxon>
        <taxon>Zoarcinae</taxon>
        <taxon>Zoarces</taxon>
    </lineage>
</organism>
<gene>
    <name evidence="2" type="ORF">VZT92_015156</name>
    <name evidence="3" type="ORF">VZT92_015158</name>
</gene>
<name>A0AAW1EV27_ZOAVI</name>
<sequence length="438" mass="51598">MEVFKNVCQATVDEQLDVSSKLKEDLDNAKQELKNVHLQWQEEKSSYQAQMDKQRAETNRIAAALKETQHLLETAHVQHKTTTEEEMEVCRMTISQQLDENTKLKAALIEAENELKYRHRLWQMEKTFIVGLNKQASERYQKQVKITAAFGRMEREAKQELQISQEAHKGQMDKQRAETNWFAAALKETQHLLETARVQLKTTTEEEMEVCETPCRMPISQQLDENTKLKAALIEAENELKYRHRLWQMEKTFIVGLNKQASERYQKQVKITADFGRMEREAKQELQIFQEAHKGQMDKQRAVTNWFAAALKKTDDQLEAEHVNCLELASWNAHLEKTCRDLNHAQLKNLATLQTLEGETTQMSNRNRALQDQLEEQRAETNRIEAARKKTEDMFENERHLWQQEKDLLQATNEDLQSKITRQITKMQKKRKKRFEPF</sequence>
<dbReference type="EMBL" id="JBCEZU010000123">
    <property type="protein sequence ID" value="KAK9526458.1"/>
    <property type="molecule type" value="Genomic_DNA"/>
</dbReference>
<feature type="coiled-coil region" evidence="1">
    <location>
        <begin position="12"/>
        <end position="57"/>
    </location>
</feature>
<keyword evidence="4" id="KW-1185">Reference proteome</keyword>
<proteinExistence type="predicted"/>
<evidence type="ECO:0000313" key="3">
    <source>
        <dbReference type="EMBL" id="KAK9526460.1"/>
    </source>
</evidence>
<feature type="coiled-coil region" evidence="1">
    <location>
        <begin position="353"/>
        <end position="433"/>
    </location>
</feature>
<reference evidence="3 4" key="1">
    <citation type="journal article" date="2024" name="Genome Biol. Evol.">
        <title>Chromosome-level genome assembly of the viviparous eelpout Zoarces viviparus.</title>
        <authorList>
            <person name="Fuhrmann N."/>
            <person name="Brasseur M.V."/>
            <person name="Bakowski C.E."/>
            <person name="Podsiadlowski L."/>
            <person name="Prost S."/>
            <person name="Krehenwinkel H."/>
            <person name="Mayer C."/>
        </authorList>
    </citation>
    <scope>NUCLEOTIDE SEQUENCE [LARGE SCALE GENOMIC DNA]</scope>
    <source>
        <strain evidence="3">NO-MEL_2022_Ind0_liver</strain>
    </source>
</reference>
<dbReference type="Proteomes" id="UP001488805">
    <property type="component" value="Unassembled WGS sequence"/>
</dbReference>
<evidence type="ECO:0000313" key="2">
    <source>
        <dbReference type="EMBL" id="KAK9526458.1"/>
    </source>
</evidence>
<evidence type="ECO:0000256" key="1">
    <source>
        <dbReference type="SAM" id="Coils"/>
    </source>
</evidence>
<dbReference type="EMBL" id="JBCEZU010000123">
    <property type="protein sequence ID" value="KAK9526460.1"/>
    <property type="molecule type" value="Genomic_DNA"/>
</dbReference>
<dbReference type="AlphaFoldDB" id="A0AAW1EV27"/>
<evidence type="ECO:0000313" key="4">
    <source>
        <dbReference type="Proteomes" id="UP001488805"/>
    </source>
</evidence>
<comment type="caution">
    <text evidence="3">The sequence shown here is derived from an EMBL/GenBank/DDBJ whole genome shotgun (WGS) entry which is preliminary data.</text>
</comment>
<keyword evidence="1" id="KW-0175">Coiled coil</keyword>
<accession>A0AAW1EV27</accession>
<protein>
    <submittedName>
        <fullName evidence="3">Uncharacterized protein</fullName>
    </submittedName>
</protein>
<feature type="coiled-coil region" evidence="1">
    <location>
        <begin position="186"/>
        <end position="239"/>
    </location>
</feature>